<dbReference type="Proteomes" id="UP000494206">
    <property type="component" value="Unassembled WGS sequence"/>
</dbReference>
<feature type="region of interest" description="Disordered" evidence="1">
    <location>
        <begin position="442"/>
        <end position="464"/>
    </location>
</feature>
<dbReference type="AlphaFoldDB" id="A0A8S1FBG7"/>
<dbReference type="GO" id="GO:0030125">
    <property type="term" value="C:clathrin vesicle coat"/>
    <property type="evidence" value="ECO:0007669"/>
    <property type="project" value="TreeGrafter"/>
</dbReference>
<protein>
    <recommendedName>
        <fullName evidence="2">ENTH domain-containing protein</fullName>
    </recommendedName>
</protein>
<keyword evidence="4" id="KW-1185">Reference proteome</keyword>
<accession>A0A8S1FBG7</accession>
<evidence type="ECO:0000259" key="2">
    <source>
        <dbReference type="PROSITE" id="PS50942"/>
    </source>
</evidence>
<feature type="domain" description="ENTH" evidence="2">
    <location>
        <begin position="34"/>
        <end position="169"/>
    </location>
</feature>
<sequence length="464" mass="50438">MSDLFSGITSSIKSAATAISRNEHVRKITEVVNDQIMGYTEVELAVREATNEDPWGPTGPQMKQISNYLRRGSSEEYRTVFELIFNRMLQNNKDAWRRVYKSLVLLDYLLKNGSERFVSDARDKSYEIRRLESYKYIDEKGKDQGINIRHRAKLVLQLLNDDDLLKAERQKAMSDDKSKYRGFDKYDMINESSFRSSSSFNGSGNWSGSGTSNYDYDKKSIENKEVSNFSFDKSPNKLDVEPTKIIGDDDDDGFGDFVSSRSAHSTPSATKANTASATRVDDLFAAAIPPPIAPPPAASQPAALPRKPSLTNEVSNVDLLGGFDAPTIPTIEANRPSRPAPVDPVIDLFAQISSTPVASAPAAAPAQNNIDLFGFGAAPIAATTTPTSNFDALGSLSFTPVAPTPVITSPSLTAVPKPAPAPAQTKKVGSSFQGLDDFMNLSLGSSSNSAPKAKTLNEMRNSQK</sequence>
<dbReference type="InterPro" id="IPR013809">
    <property type="entry name" value="ENTH"/>
</dbReference>
<evidence type="ECO:0000313" key="4">
    <source>
        <dbReference type="Proteomes" id="UP000494206"/>
    </source>
</evidence>
<dbReference type="PROSITE" id="PS50942">
    <property type="entry name" value="ENTH"/>
    <property type="match status" value="1"/>
</dbReference>
<dbReference type="PANTHER" id="PTHR12276">
    <property type="entry name" value="EPSIN/ENT-RELATED"/>
    <property type="match status" value="1"/>
</dbReference>
<dbReference type="InterPro" id="IPR008942">
    <property type="entry name" value="ENTH_VHS"/>
</dbReference>
<evidence type="ECO:0000256" key="1">
    <source>
        <dbReference type="SAM" id="MobiDB-lite"/>
    </source>
</evidence>
<dbReference type="SMART" id="SM00273">
    <property type="entry name" value="ENTH"/>
    <property type="match status" value="1"/>
</dbReference>
<dbReference type="GO" id="GO:0030276">
    <property type="term" value="F:clathrin binding"/>
    <property type="evidence" value="ECO:0007669"/>
    <property type="project" value="TreeGrafter"/>
</dbReference>
<dbReference type="Gene3D" id="1.25.40.90">
    <property type="match status" value="1"/>
</dbReference>
<dbReference type="GO" id="GO:0005886">
    <property type="term" value="C:plasma membrane"/>
    <property type="evidence" value="ECO:0007669"/>
    <property type="project" value="TreeGrafter"/>
</dbReference>
<reference evidence="3 4" key="1">
    <citation type="submission" date="2020-04" db="EMBL/GenBank/DDBJ databases">
        <authorList>
            <person name="Laetsch R D."/>
            <person name="Stevens L."/>
            <person name="Kumar S."/>
            <person name="Blaxter L. M."/>
        </authorList>
    </citation>
    <scope>NUCLEOTIDE SEQUENCE [LARGE SCALE GENOMIC DNA]</scope>
</reference>
<dbReference type="GO" id="GO:0005543">
    <property type="term" value="F:phospholipid binding"/>
    <property type="evidence" value="ECO:0007669"/>
    <property type="project" value="TreeGrafter"/>
</dbReference>
<name>A0A8S1FBG7_9PELO</name>
<dbReference type="EMBL" id="CADEPM010000010">
    <property type="protein sequence ID" value="CAB3410495.1"/>
    <property type="molecule type" value="Genomic_DNA"/>
</dbReference>
<proteinExistence type="predicted"/>
<dbReference type="FunFam" id="1.25.40.90:FF:000006">
    <property type="entry name" value="Clathrin interactor 1"/>
    <property type="match status" value="1"/>
</dbReference>
<dbReference type="GO" id="GO:0006897">
    <property type="term" value="P:endocytosis"/>
    <property type="evidence" value="ECO:0007669"/>
    <property type="project" value="TreeGrafter"/>
</dbReference>
<dbReference type="OrthoDB" id="4033880at2759"/>
<dbReference type="PANTHER" id="PTHR12276:SF45">
    <property type="entry name" value="CLATHRIN INTERACTOR 1"/>
    <property type="match status" value="1"/>
</dbReference>
<evidence type="ECO:0000313" key="3">
    <source>
        <dbReference type="EMBL" id="CAB3410495.1"/>
    </source>
</evidence>
<dbReference type="GO" id="GO:0005768">
    <property type="term" value="C:endosome"/>
    <property type="evidence" value="ECO:0007669"/>
    <property type="project" value="TreeGrafter"/>
</dbReference>
<comment type="caution">
    <text evidence="3">The sequence shown here is derived from an EMBL/GenBank/DDBJ whole genome shotgun (WGS) entry which is preliminary data.</text>
</comment>
<dbReference type="Pfam" id="PF01417">
    <property type="entry name" value="ENTH"/>
    <property type="match status" value="1"/>
</dbReference>
<organism evidence="3 4">
    <name type="scientific">Caenorhabditis bovis</name>
    <dbReference type="NCBI Taxonomy" id="2654633"/>
    <lineage>
        <taxon>Eukaryota</taxon>
        <taxon>Metazoa</taxon>
        <taxon>Ecdysozoa</taxon>
        <taxon>Nematoda</taxon>
        <taxon>Chromadorea</taxon>
        <taxon>Rhabditida</taxon>
        <taxon>Rhabditina</taxon>
        <taxon>Rhabditomorpha</taxon>
        <taxon>Rhabditoidea</taxon>
        <taxon>Rhabditidae</taxon>
        <taxon>Peloderinae</taxon>
        <taxon>Caenorhabditis</taxon>
    </lineage>
</organism>
<dbReference type="SUPFAM" id="SSF48464">
    <property type="entry name" value="ENTH/VHS domain"/>
    <property type="match status" value="1"/>
</dbReference>
<gene>
    <name evidence="3" type="ORF">CBOVIS_LOCUS12014</name>
</gene>